<evidence type="ECO:0000313" key="3">
    <source>
        <dbReference type="Proteomes" id="UP000235861"/>
    </source>
</evidence>
<protein>
    <recommendedName>
        <fullName evidence="4">Lipoprotein</fullName>
    </recommendedName>
</protein>
<reference evidence="2 3" key="1">
    <citation type="submission" date="2017-11" db="EMBL/GenBank/DDBJ databases">
        <title>Draft genome sequence of environmental isolate Aeromonas cavernicola sp. nov. MDC 2508.</title>
        <authorList>
            <person name="Colston S.M."/>
            <person name="Navarro A."/>
            <person name="Martinez-Murcia A.J."/>
            <person name="Graf J."/>
        </authorList>
    </citation>
    <scope>NUCLEOTIDE SEQUENCE [LARGE SCALE GENOMIC DNA]</scope>
    <source>
        <strain evidence="2 3">MDC 2508</strain>
    </source>
</reference>
<dbReference type="EMBL" id="PGGC01000059">
    <property type="protein sequence ID" value="PJG59594.1"/>
    <property type="molecule type" value="Genomic_DNA"/>
</dbReference>
<feature type="coiled-coil region" evidence="1">
    <location>
        <begin position="127"/>
        <end position="154"/>
    </location>
</feature>
<organism evidence="2 3">
    <name type="scientific">Aeromonas cavernicola</name>
    <dbReference type="NCBI Taxonomy" id="1006623"/>
    <lineage>
        <taxon>Bacteria</taxon>
        <taxon>Pseudomonadati</taxon>
        <taxon>Pseudomonadota</taxon>
        <taxon>Gammaproteobacteria</taxon>
        <taxon>Aeromonadales</taxon>
        <taxon>Aeromonadaceae</taxon>
        <taxon>Aeromonas</taxon>
    </lineage>
</organism>
<gene>
    <name evidence="2" type="ORF">CUC53_06635</name>
</gene>
<sequence>MRRLGLLTTMAGLLAGCSLPPPPAPQQDLALERVARLESANKALQHHLHYADWLLTTKPTQRQQERLRLRADHSIDSQVSLAMINTHPQEPVASRRAGLTRLTALLPQLGRDSQTFLRSWIALAEALLAKECRCDEQRQEIQRLRHQIEQLSAIDEHIYRRKRN</sequence>
<name>A0A2H9U6I7_9GAMM</name>
<dbReference type="AlphaFoldDB" id="A0A2H9U6I7"/>
<evidence type="ECO:0008006" key="4">
    <source>
        <dbReference type="Google" id="ProtNLM"/>
    </source>
</evidence>
<evidence type="ECO:0000313" key="2">
    <source>
        <dbReference type="EMBL" id="PJG59594.1"/>
    </source>
</evidence>
<keyword evidence="3" id="KW-1185">Reference proteome</keyword>
<comment type="caution">
    <text evidence="2">The sequence shown here is derived from an EMBL/GenBank/DDBJ whole genome shotgun (WGS) entry which is preliminary data.</text>
</comment>
<accession>A0A2H9U6I7</accession>
<dbReference type="RefSeq" id="WP_100293419.1">
    <property type="nucleotide sequence ID" value="NZ_PGGC01000059.1"/>
</dbReference>
<evidence type="ECO:0000256" key="1">
    <source>
        <dbReference type="SAM" id="Coils"/>
    </source>
</evidence>
<dbReference type="OrthoDB" id="5591815at2"/>
<keyword evidence="1" id="KW-0175">Coiled coil</keyword>
<dbReference type="Proteomes" id="UP000235861">
    <property type="component" value="Unassembled WGS sequence"/>
</dbReference>
<proteinExistence type="predicted"/>
<dbReference type="PROSITE" id="PS51257">
    <property type="entry name" value="PROKAR_LIPOPROTEIN"/>
    <property type="match status" value="1"/>
</dbReference>